<accession>A0A8S1C7N5</accession>
<dbReference type="PANTHER" id="PTHR23334">
    <property type="entry name" value="CCAAT/ENHANCER BINDING PROTEIN"/>
    <property type="match status" value="1"/>
</dbReference>
<dbReference type="InterPro" id="IPR031106">
    <property type="entry name" value="C/EBP"/>
</dbReference>
<sequence>MGKNTYKDEDEYRRRRERNNEAVKKSRVKSKLRSQATHERVQQLQMENTKLEEKIGFLASEVEFLKDMLCANHSDIKTEDSNRVQTMLNDEMQQDHSMGHNNPPTGNRRLRK</sequence>
<dbReference type="Gene3D" id="1.20.5.170">
    <property type="match status" value="1"/>
</dbReference>
<comment type="similarity">
    <text evidence="2">Belongs to the bZIP family. C/EBP subfamily.</text>
</comment>
<dbReference type="EMBL" id="CADEPI010000015">
    <property type="protein sequence ID" value="CAB3364171.1"/>
    <property type="molecule type" value="Genomic_DNA"/>
</dbReference>
<evidence type="ECO:0000256" key="3">
    <source>
        <dbReference type="ARBA" id="ARBA00023015"/>
    </source>
</evidence>
<feature type="compositionally biased region" description="Basic and acidic residues" evidence="7">
    <location>
        <begin position="1"/>
        <end position="24"/>
    </location>
</feature>
<dbReference type="InterPro" id="IPR046347">
    <property type="entry name" value="bZIP_sf"/>
</dbReference>
<dbReference type="SUPFAM" id="SSF57959">
    <property type="entry name" value="Leucine zipper domain"/>
    <property type="match status" value="1"/>
</dbReference>
<evidence type="ECO:0000256" key="4">
    <source>
        <dbReference type="ARBA" id="ARBA00023125"/>
    </source>
</evidence>
<dbReference type="PROSITE" id="PS50217">
    <property type="entry name" value="BZIP"/>
    <property type="match status" value="1"/>
</dbReference>
<dbReference type="PANTHER" id="PTHR23334:SF69">
    <property type="entry name" value="CCAAT_ENHANCER-BINDING PROTEIN GAMMA"/>
    <property type="match status" value="1"/>
</dbReference>
<proteinExistence type="inferred from homology"/>
<keyword evidence="6" id="KW-0539">Nucleus</keyword>
<dbReference type="GO" id="GO:0000978">
    <property type="term" value="F:RNA polymerase II cis-regulatory region sequence-specific DNA binding"/>
    <property type="evidence" value="ECO:0007669"/>
    <property type="project" value="TreeGrafter"/>
</dbReference>
<evidence type="ECO:0000256" key="2">
    <source>
        <dbReference type="ARBA" id="ARBA00006951"/>
    </source>
</evidence>
<evidence type="ECO:0000256" key="6">
    <source>
        <dbReference type="ARBA" id="ARBA00023242"/>
    </source>
</evidence>
<feature type="region of interest" description="Disordered" evidence="7">
    <location>
        <begin position="89"/>
        <end position="112"/>
    </location>
</feature>
<evidence type="ECO:0000256" key="7">
    <source>
        <dbReference type="SAM" id="MobiDB-lite"/>
    </source>
</evidence>
<dbReference type="GO" id="GO:0005634">
    <property type="term" value="C:nucleus"/>
    <property type="evidence" value="ECO:0007669"/>
    <property type="project" value="UniProtKB-SubCell"/>
</dbReference>
<dbReference type="SMART" id="SM00338">
    <property type="entry name" value="BRLZ"/>
    <property type="match status" value="1"/>
</dbReference>
<evidence type="ECO:0000259" key="8">
    <source>
        <dbReference type="PROSITE" id="PS50217"/>
    </source>
</evidence>
<reference evidence="9 10" key="1">
    <citation type="submission" date="2020-04" db="EMBL/GenBank/DDBJ databases">
        <authorList>
            <person name="Alioto T."/>
            <person name="Alioto T."/>
            <person name="Gomez Garrido J."/>
        </authorList>
    </citation>
    <scope>NUCLEOTIDE SEQUENCE [LARGE SCALE GENOMIC DNA]</scope>
</reference>
<feature type="region of interest" description="Disordered" evidence="7">
    <location>
        <begin position="1"/>
        <end position="40"/>
    </location>
</feature>
<comment type="caution">
    <text evidence="9">The sequence shown here is derived from an EMBL/GenBank/DDBJ whole genome shotgun (WGS) entry which is preliminary data.</text>
</comment>
<keyword evidence="3" id="KW-0805">Transcription regulation</keyword>
<evidence type="ECO:0000256" key="1">
    <source>
        <dbReference type="ARBA" id="ARBA00004123"/>
    </source>
</evidence>
<comment type="subcellular location">
    <subcellularLocation>
        <location evidence="1">Nucleus</location>
    </subcellularLocation>
</comment>
<evidence type="ECO:0000256" key="5">
    <source>
        <dbReference type="ARBA" id="ARBA00023163"/>
    </source>
</evidence>
<keyword evidence="10" id="KW-1185">Reference proteome</keyword>
<dbReference type="GO" id="GO:0006351">
    <property type="term" value="P:DNA-templated transcription"/>
    <property type="evidence" value="ECO:0007669"/>
    <property type="project" value="InterPro"/>
</dbReference>
<protein>
    <recommendedName>
        <fullName evidence="8">BZIP domain-containing protein</fullName>
    </recommendedName>
</protein>
<dbReference type="AlphaFoldDB" id="A0A8S1C7N5"/>
<dbReference type="GO" id="GO:0000981">
    <property type="term" value="F:DNA-binding transcription factor activity, RNA polymerase II-specific"/>
    <property type="evidence" value="ECO:0007669"/>
    <property type="project" value="TreeGrafter"/>
</dbReference>
<keyword evidence="5" id="KW-0804">Transcription</keyword>
<gene>
    <name evidence="9" type="ORF">CLODIP_2_CD14524</name>
</gene>
<dbReference type="Pfam" id="PF07716">
    <property type="entry name" value="bZIP_2"/>
    <property type="match status" value="1"/>
</dbReference>
<feature type="domain" description="BZIP" evidence="8">
    <location>
        <begin position="9"/>
        <end position="69"/>
    </location>
</feature>
<dbReference type="Proteomes" id="UP000494165">
    <property type="component" value="Unassembled WGS sequence"/>
</dbReference>
<evidence type="ECO:0000313" key="9">
    <source>
        <dbReference type="EMBL" id="CAB3364171.1"/>
    </source>
</evidence>
<keyword evidence="4" id="KW-0238">DNA-binding</keyword>
<evidence type="ECO:0000313" key="10">
    <source>
        <dbReference type="Proteomes" id="UP000494165"/>
    </source>
</evidence>
<name>A0A8S1C7N5_9INSE</name>
<organism evidence="9 10">
    <name type="scientific">Cloeon dipterum</name>
    <dbReference type="NCBI Taxonomy" id="197152"/>
    <lineage>
        <taxon>Eukaryota</taxon>
        <taxon>Metazoa</taxon>
        <taxon>Ecdysozoa</taxon>
        <taxon>Arthropoda</taxon>
        <taxon>Hexapoda</taxon>
        <taxon>Insecta</taxon>
        <taxon>Pterygota</taxon>
        <taxon>Palaeoptera</taxon>
        <taxon>Ephemeroptera</taxon>
        <taxon>Pisciforma</taxon>
        <taxon>Baetidae</taxon>
        <taxon>Cloeon</taxon>
    </lineage>
</organism>
<dbReference type="InterPro" id="IPR004827">
    <property type="entry name" value="bZIP"/>
</dbReference>